<name>A0A0C4DSY9_MAGP6</name>
<evidence type="ECO:0000313" key="2">
    <source>
        <dbReference type="EMBL" id="KLU83987.1"/>
    </source>
</evidence>
<accession>A0A0C4DSY9</accession>
<reference evidence="3" key="4">
    <citation type="journal article" date="2015" name="G3 (Bethesda)">
        <title>Genome sequences of three phytopathogenic species of the Magnaporthaceae family of fungi.</title>
        <authorList>
            <person name="Okagaki L.H."/>
            <person name="Nunes C.C."/>
            <person name="Sailsbery J."/>
            <person name="Clay B."/>
            <person name="Brown D."/>
            <person name="John T."/>
            <person name="Oh Y."/>
            <person name="Young N."/>
            <person name="Fitzgerald M."/>
            <person name="Haas B.J."/>
            <person name="Zeng Q."/>
            <person name="Young S."/>
            <person name="Adiconis X."/>
            <person name="Fan L."/>
            <person name="Levin J.Z."/>
            <person name="Mitchell T.K."/>
            <person name="Okubara P.A."/>
            <person name="Farman M.L."/>
            <person name="Kohn L.M."/>
            <person name="Birren B."/>
            <person name="Ma L.-J."/>
            <person name="Dean R.A."/>
        </authorList>
    </citation>
    <scope>NUCLEOTIDE SEQUENCE</scope>
    <source>
        <strain evidence="3">ATCC 64411 / 73-15</strain>
    </source>
</reference>
<feature type="compositionally biased region" description="Low complexity" evidence="1">
    <location>
        <begin position="29"/>
        <end position="40"/>
    </location>
</feature>
<dbReference type="Proteomes" id="UP000011715">
    <property type="component" value="Unassembled WGS sequence"/>
</dbReference>
<dbReference type="AlphaFoldDB" id="A0A0C4DSY9"/>
<evidence type="ECO:0000313" key="4">
    <source>
        <dbReference type="Proteomes" id="UP000011715"/>
    </source>
</evidence>
<evidence type="ECO:0000313" key="3">
    <source>
        <dbReference type="EnsemblFungi" id="MAPG_03036T0"/>
    </source>
</evidence>
<dbReference type="EMBL" id="GL876967">
    <property type="protein sequence ID" value="KLU83987.1"/>
    <property type="molecule type" value="Genomic_DNA"/>
</dbReference>
<keyword evidence="4" id="KW-1185">Reference proteome</keyword>
<dbReference type="EnsemblFungi" id="MAPG_03036T0">
    <property type="protein sequence ID" value="MAPG_03036T0"/>
    <property type="gene ID" value="MAPG_03036"/>
</dbReference>
<feature type="compositionally biased region" description="Basic and acidic residues" evidence="1">
    <location>
        <begin position="57"/>
        <end position="75"/>
    </location>
</feature>
<organism evidence="3 4">
    <name type="scientific">Magnaporthiopsis poae (strain ATCC 64411 / 73-15)</name>
    <name type="common">Kentucky bluegrass fungus</name>
    <name type="synonym">Magnaporthe poae</name>
    <dbReference type="NCBI Taxonomy" id="644358"/>
    <lineage>
        <taxon>Eukaryota</taxon>
        <taxon>Fungi</taxon>
        <taxon>Dikarya</taxon>
        <taxon>Ascomycota</taxon>
        <taxon>Pezizomycotina</taxon>
        <taxon>Sordariomycetes</taxon>
        <taxon>Sordariomycetidae</taxon>
        <taxon>Magnaporthales</taxon>
        <taxon>Magnaporthaceae</taxon>
        <taxon>Magnaporthiopsis</taxon>
    </lineage>
</organism>
<feature type="region of interest" description="Disordered" evidence="1">
    <location>
        <begin position="56"/>
        <end position="75"/>
    </location>
</feature>
<dbReference type="VEuPathDB" id="FungiDB:MAPG_03036"/>
<gene>
    <name evidence="2" type="ORF">MAPG_03036</name>
</gene>
<reference evidence="2" key="3">
    <citation type="submission" date="2011-03" db="EMBL/GenBank/DDBJ databases">
        <title>Annotation of Magnaporthe poae ATCC 64411.</title>
        <authorList>
            <person name="Ma L.-J."/>
            <person name="Dead R."/>
            <person name="Young S.K."/>
            <person name="Zeng Q."/>
            <person name="Gargeya S."/>
            <person name="Fitzgerald M."/>
            <person name="Haas B."/>
            <person name="Abouelleil A."/>
            <person name="Alvarado L."/>
            <person name="Arachchi H.M."/>
            <person name="Berlin A."/>
            <person name="Brown A."/>
            <person name="Chapman S.B."/>
            <person name="Chen Z."/>
            <person name="Dunbar C."/>
            <person name="Freedman E."/>
            <person name="Gearin G."/>
            <person name="Gellesch M."/>
            <person name="Goldberg J."/>
            <person name="Griggs A."/>
            <person name="Gujja S."/>
            <person name="Heiman D."/>
            <person name="Howarth C."/>
            <person name="Larson L."/>
            <person name="Lui A."/>
            <person name="MacDonald P.J.P."/>
            <person name="Mehta T."/>
            <person name="Montmayeur A."/>
            <person name="Murphy C."/>
            <person name="Neiman D."/>
            <person name="Pearson M."/>
            <person name="Priest M."/>
            <person name="Roberts A."/>
            <person name="Saif S."/>
            <person name="Shea T."/>
            <person name="Shenoy N."/>
            <person name="Sisk P."/>
            <person name="Stolte C."/>
            <person name="Sykes S."/>
            <person name="Yandava C."/>
            <person name="Wortman J."/>
            <person name="Nusbaum C."/>
            <person name="Birren B."/>
        </authorList>
    </citation>
    <scope>NUCLEOTIDE SEQUENCE</scope>
    <source>
        <strain evidence="2">ATCC 64411</strain>
    </source>
</reference>
<reference evidence="2" key="2">
    <citation type="submission" date="2010-05" db="EMBL/GenBank/DDBJ databases">
        <title>The Genome Sequence of Magnaporthe poae strain ATCC 64411.</title>
        <authorList>
            <consortium name="The Broad Institute Genome Sequencing Platform"/>
            <consortium name="Broad Institute Genome Sequencing Center for Infectious Disease"/>
            <person name="Ma L.-J."/>
            <person name="Dead R."/>
            <person name="Young S."/>
            <person name="Zeng Q."/>
            <person name="Koehrsen M."/>
            <person name="Alvarado L."/>
            <person name="Berlin A."/>
            <person name="Chapman S.B."/>
            <person name="Chen Z."/>
            <person name="Freedman E."/>
            <person name="Gellesch M."/>
            <person name="Goldberg J."/>
            <person name="Griggs A."/>
            <person name="Gujja S."/>
            <person name="Heilman E.R."/>
            <person name="Heiman D."/>
            <person name="Hepburn T."/>
            <person name="Howarth C."/>
            <person name="Jen D."/>
            <person name="Larson L."/>
            <person name="Mehta T."/>
            <person name="Neiman D."/>
            <person name="Pearson M."/>
            <person name="Roberts A."/>
            <person name="Saif S."/>
            <person name="Shea T."/>
            <person name="Shenoy N."/>
            <person name="Sisk P."/>
            <person name="Stolte C."/>
            <person name="Sykes S."/>
            <person name="Walk T."/>
            <person name="White J."/>
            <person name="Yandava C."/>
            <person name="Haas B."/>
            <person name="Nusbaum C."/>
            <person name="Birren B."/>
        </authorList>
    </citation>
    <scope>NUCLEOTIDE SEQUENCE</scope>
    <source>
        <strain evidence="2">ATCC 64411</strain>
    </source>
</reference>
<dbReference type="EMBL" id="ADBL01000740">
    <property type="status" value="NOT_ANNOTATED_CDS"/>
    <property type="molecule type" value="Genomic_DNA"/>
</dbReference>
<reference evidence="4" key="1">
    <citation type="submission" date="2010-05" db="EMBL/GenBank/DDBJ databases">
        <title>The genome sequence of Magnaporthe poae strain ATCC 64411.</title>
        <authorList>
            <person name="Ma L.-J."/>
            <person name="Dead R."/>
            <person name="Young S."/>
            <person name="Zeng Q."/>
            <person name="Koehrsen M."/>
            <person name="Alvarado L."/>
            <person name="Berlin A."/>
            <person name="Chapman S.B."/>
            <person name="Chen Z."/>
            <person name="Freedman E."/>
            <person name="Gellesch M."/>
            <person name="Goldberg J."/>
            <person name="Griggs A."/>
            <person name="Gujja S."/>
            <person name="Heilman E.R."/>
            <person name="Heiman D."/>
            <person name="Hepburn T."/>
            <person name="Howarth C."/>
            <person name="Jen D."/>
            <person name="Larson L."/>
            <person name="Mehta T."/>
            <person name="Neiman D."/>
            <person name="Pearson M."/>
            <person name="Roberts A."/>
            <person name="Saif S."/>
            <person name="Shea T."/>
            <person name="Shenoy N."/>
            <person name="Sisk P."/>
            <person name="Stolte C."/>
            <person name="Sykes S."/>
            <person name="Walk T."/>
            <person name="White J."/>
            <person name="Yandava C."/>
            <person name="Haas B."/>
            <person name="Nusbaum C."/>
            <person name="Birren B."/>
        </authorList>
    </citation>
    <scope>NUCLEOTIDE SEQUENCE [LARGE SCALE GENOMIC DNA]</scope>
    <source>
        <strain evidence="4">ATCC 64411 / 73-15</strain>
    </source>
</reference>
<feature type="region of interest" description="Disordered" evidence="1">
    <location>
        <begin position="1"/>
        <end position="48"/>
    </location>
</feature>
<proteinExistence type="predicted"/>
<evidence type="ECO:0000256" key="1">
    <source>
        <dbReference type="SAM" id="MobiDB-lite"/>
    </source>
</evidence>
<protein>
    <submittedName>
        <fullName evidence="2 3">Uncharacterized protein</fullName>
    </submittedName>
</protein>
<sequence>MTCHNRRTGRDTMVPTPAASTVSVEPEARALPPRAPSLTPFAGHEEDQLDWVEEYDTERNTAKGQETENERSEVDLSRRQANAFFDSKHQGVKWFDHAATNHPHKRRSGCPPCFHAGGFDTTPAAAYKDDDTISTDRMMPAPRLPNGQPAPPFGLACIYPAVLAKHQHTTPATARRIHSAGVGCLAMHRPSAPITGASAYLLHDIPTSQADALTNERDAGRTD</sequence>
<reference evidence="3" key="5">
    <citation type="submission" date="2015-06" db="UniProtKB">
        <authorList>
            <consortium name="EnsemblFungi"/>
        </authorList>
    </citation>
    <scope>IDENTIFICATION</scope>
    <source>
        <strain evidence="3">ATCC 64411</strain>
    </source>
</reference>